<name>A0ABR1L7X9_9PEZI</name>
<comment type="caution">
    <text evidence="1">The sequence shown here is derived from an EMBL/GenBank/DDBJ whole genome shotgun (WGS) entry which is preliminary data.</text>
</comment>
<dbReference type="Proteomes" id="UP001360953">
    <property type="component" value="Unassembled WGS sequence"/>
</dbReference>
<dbReference type="EMBL" id="JBBPEH010000015">
    <property type="protein sequence ID" value="KAK7529772.1"/>
    <property type="molecule type" value="Genomic_DNA"/>
</dbReference>
<evidence type="ECO:0000313" key="1">
    <source>
        <dbReference type="EMBL" id="KAK7529772.1"/>
    </source>
</evidence>
<keyword evidence="2" id="KW-1185">Reference proteome</keyword>
<gene>
    <name evidence="1" type="ORF">J3D65DRAFT_156470</name>
</gene>
<dbReference type="GeneID" id="92027040"/>
<evidence type="ECO:0000313" key="2">
    <source>
        <dbReference type="Proteomes" id="UP001360953"/>
    </source>
</evidence>
<accession>A0ABR1L7X9</accession>
<sequence>MAAASQPASRLARTDCALVFRCAKRSLVMLFLFLSRTLLSLSGPASRPTTPYHHCHPLVTLRHVLTLVMSYVIFRHVFLLSVSLIFTSASCHWSSSFGRRRVSGFCFCFAPRLFLRSVNGCECDRMGSNSCGLAHTGAGMTFTATYIHTYMGRWMRIVLLEWDGTDGRSPGKRAVLAGQAGGWMPVLV</sequence>
<reference evidence="1 2" key="1">
    <citation type="submission" date="2024-04" db="EMBL/GenBank/DDBJ databases">
        <title>Phyllosticta paracitricarpa is synonymous to the EU quarantine fungus P. citricarpa based on phylogenomic analyses.</title>
        <authorList>
            <consortium name="Lawrence Berkeley National Laboratory"/>
            <person name="Van ingen-buijs V.A."/>
            <person name="Van westerhoven A.C."/>
            <person name="Haridas S."/>
            <person name="Skiadas P."/>
            <person name="Martin F."/>
            <person name="Groenewald J.Z."/>
            <person name="Crous P.W."/>
            <person name="Seidl M.F."/>
        </authorList>
    </citation>
    <scope>NUCLEOTIDE SEQUENCE [LARGE SCALE GENOMIC DNA]</scope>
    <source>
        <strain evidence="1 2">CPC 17464</strain>
    </source>
</reference>
<protein>
    <submittedName>
        <fullName evidence="1">Uncharacterized protein</fullName>
    </submittedName>
</protein>
<proteinExistence type="predicted"/>
<dbReference type="RefSeq" id="XP_066650138.1">
    <property type="nucleotide sequence ID" value="XM_066794134.1"/>
</dbReference>
<organism evidence="1 2">
    <name type="scientific">Phyllosticta citribraziliensis</name>
    <dbReference type="NCBI Taxonomy" id="989973"/>
    <lineage>
        <taxon>Eukaryota</taxon>
        <taxon>Fungi</taxon>
        <taxon>Dikarya</taxon>
        <taxon>Ascomycota</taxon>
        <taxon>Pezizomycotina</taxon>
        <taxon>Dothideomycetes</taxon>
        <taxon>Dothideomycetes incertae sedis</taxon>
        <taxon>Botryosphaeriales</taxon>
        <taxon>Phyllostictaceae</taxon>
        <taxon>Phyllosticta</taxon>
    </lineage>
</organism>